<evidence type="ECO:0000259" key="2">
    <source>
        <dbReference type="Pfam" id="PF03732"/>
    </source>
</evidence>
<organism evidence="3 4">
    <name type="scientific">Vitis vinifera</name>
    <name type="common">Grape</name>
    <dbReference type="NCBI Taxonomy" id="29760"/>
    <lineage>
        <taxon>Eukaryota</taxon>
        <taxon>Viridiplantae</taxon>
        <taxon>Streptophyta</taxon>
        <taxon>Embryophyta</taxon>
        <taxon>Tracheophyta</taxon>
        <taxon>Spermatophyta</taxon>
        <taxon>Magnoliopsida</taxon>
        <taxon>eudicotyledons</taxon>
        <taxon>Gunneridae</taxon>
        <taxon>Pentapetalae</taxon>
        <taxon>rosids</taxon>
        <taxon>Vitales</taxon>
        <taxon>Vitaceae</taxon>
        <taxon>Viteae</taxon>
        <taxon>Vitis</taxon>
    </lineage>
</organism>
<dbReference type="PANTHER" id="PTHR33223">
    <property type="entry name" value="CCHC-TYPE DOMAIN-CONTAINING PROTEIN"/>
    <property type="match status" value="1"/>
</dbReference>
<protein>
    <recommendedName>
        <fullName evidence="2">Retrotransposon gag domain-containing protein</fullName>
    </recommendedName>
</protein>
<dbReference type="Pfam" id="PF03732">
    <property type="entry name" value="Retrotrans_gag"/>
    <property type="match status" value="1"/>
</dbReference>
<evidence type="ECO:0000313" key="4">
    <source>
        <dbReference type="Proteomes" id="UP000288805"/>
    </source>
</evidence>
<comment type="caution">
    <text evidence="3">The sequence shown here is derived from an EMBL/GenBank/DDBJ whole genome shotgun (WGS) entry which is preliminary data.</text>
</comment>
<sequence length="240" mass="26891">MSDIKRYSGIGYPKIHLRLYSIVIRAHEIDDAQLVALFPMSFSGTTQRWLVSVEPSRLCTWKDVAHKFLTQFAFSADIDVSRRELEATRQRPDESISSFVSRWRAKDLKSLVHAAFSVEEAIAQGLWIDTTLFPDSKGKKLVGSSSRFGEPRPPHPRATTHSPPRPYAQRSVRQFTPLGMTLTRAFEKLRDGHDTERCAALHHAIQDLIDSGLVNLSKPSVTTNLLPTPAHAVPPSPSLQ</sequence>
<name>A0A438HUP5_VITVI</name>
<proteinExistence type="predicted"/>
<reference evidence="3 4" key="1">
    <citation type="journal article" date="2018" name="PLoS Genet.">
        <title>Population sequencing reveals clonal diversity and ancestral inbreeding in the grapevine cultivar Chardonnay.</title>
        <authorList>
            <person name="Roach M.J."/>
            <person name="Johnson D.L."/>
            <person name="Bohlmann J."/>
            <person name="van Vuuren H.J."/>
            <person name="Jones S.J."/>
            <person name="Pretorius I.S."/>
            <person name="Schmidt S.A."/>
            <person name="Borneman A.R."/>
        </authorList>
    </citation>
    <scope>NUCLEOTIDE SEQUENCE [LARGE SCALE GENOMIC DNA]</scope>
    <source>
        <strain evidence="4">cv. Chardonnay</strain>
        <tissue evidence="3">Leaf</tissue>
    </source>
</reference>
<feature type="domain" description="Retrotransposon gag" evidence="2">
    <location>
        <begin position="37"/>
        <end position="103"/>
    </location>
</feature>
<evidence type="ECO:0000313" key="3">
    <source>
        <dbReference type="EMBL" id="RVW88169.1"/>
    </source>
</evidence>
<dbReference type="EMBL" id="QGNW01000176">
    <property type="protein sequence ID" value="RVW88169.1"/>
    <property type="molecule type" value="Genomic_DNA"/>
</dbReference>
<feature type="region of interest" description="Disordered" evidence="1">
    <location>
        <begin position="142"/>
        <end position="169"/>
    </location>
</feature>
<gene>
    <name evidence="3" type="ORF">CK203_042855</name>
</gene>
<dbReference type="AlphaFoldDB" id="A0A438HUP5"/>
<dbReference type="InterPro" id="IPR005162">
    <property type="entry name" value="Retrotrans_gag_dom"/>
</dbReference>
<dbReference type="PANTHER" id="PTHR33223:SF8">
    <property type="entry name" value="OS04G0172440 PROTEIN"/>
    <property type="match status" value="1"/>
</dbReference>
<accession>A0A438HUP5</accession>
<dbReference type="Proteomes" id="UP000288805">
    <property type="component" value="Unassembled WGS sequence"/>
</dbReference>
<evidence type="ECO:0000256" key="1">
    <source>
        <dbReference type="SAM" id="MobiDB-lite"/>
    </source>
</evidence>